<feature type="compositionally biased region" description="Basic residues" evidence="1">
    <location>
        <begin position="12"/>
        <end position="23"/>
    </location>
</feature>
<reference evidence="2 3" key="1">
    <citation type="submission" date="2016-05" db="EMBL/GenBank/DDBJ databases">
        <title>A degradative enzymes factory behind the ericoid mycorrhizal symbiosis.</title>
        <authorList>
            <consortium name="DOE Joint Genome Institute"/>
            <person name="Martino E."/>
            <person name="Morin E."/>
            <person name="Grelet G."/>
            <person name="Kuo A."/>
            <person name="Kohler A."/>
            <person name="Daghino S."/>
            <person name="Barry K."/>
            <person name="Choi C."/>
            <person name="Cichocki N."/>
            <person name="Clum A."/>
            <person name="Copeland A."/>
            <person name="Hainaut M."/>
            <person name="Haridas S."/>
            <person name="Labutti K."/>
            <person name="Lindquist E."/>
            <person name="Lipzen A."/>
            <person name="Khouja H.-R."/>
            <person name="Murat C."/>
            <person name="Ohm R."/>
            <person name="Olson A."/>
            <person name="Spatafora J."/>
            <person name="Veneault-Fourrey C."/>
            <person name="Henrissat B."/>
            <person name="Grigoriev I."/>
            <person name="Martin F."/>
            <person name="Perotto S."/>
        </authorList>
    </citation>
    <scope>NUCLEOTIDE SEQUENCE [LARGE SCALE GENOMIC DNA]</scope>
    <source>
        <strain evidence="2 3">UAMH 7357</strain>
    </source>
</reference>
<dbReference type="Proteomes" id="UP000235672">
    <property type="component" value="Unassembled WGS sequence"/>
</dbReference>
<protein>
    <submittedName>
        <fullName evidence="2">Uncharacterized protein</fullName>
    </submittedName>
</protein>
<proteinExistence type="predicted"/>
<accession>A0A2J6QD73</accession>
<feature type="region of interest" description="Disordered" evidence="1">
    <location>
        <begin position="137"/>
        <end position="156"/>
    </location>
</feature>
<keyword evidence="3" id="KW-1185">Reference proteome</keyword>
<evidence type="ECO:0000313" key="3">
    <source>
        <dbReference type="Proteomes" id="UP000235672"/>
    </source>
</evidence>
<organism evidence="2 3">
    <name type="scientific">Hyaloscypha hepaticicola</name>
    <dbReference type="NCBI Taxonomy" id="2082293"/>
    <lineage>
        <taxon>Eukaryota</taxon>
        <taxon>Fungi</taxon>
        <taxon>Dikarya</taxon>
        <taxon>Ascomycota</taxon>
        <taxon>Pezizomycotina</taxon>
        <taxon>Leotiomycetes</taxon>
        <taxon>Helotiales</taxon>
        <taxon>Hyaloscyphaceae</taxon>
        <taxon>Hyaloscypha</taxon>
    </lineage>
</organism>
<sequence length="156" mass="17069">MERDESNPTKSGKTKSKTSHRNTIRQSNDSSTSNRIPAHARLVQCQRIFPEQSQQAPNLVSFLTVRCGPAVRSRSRTLLCPGRCAPISRAHITTLLQGMKSKVYSKSLKGSGKGSLVLIGRLVLNVCGSFLTRFPTHKAGGSSSRSQAELQRCTEE</sequence>
<evidence type="ECO:0000313" key="2">
    <source>
        <dbReference type="EMBL" id="PMD24220.1"/>
    </source>
</evidence>
<dbReference type="AlphaFoldDB" id="A0A2J6QD73"/>
<feature type="compositionally biased region" description="Polar residues" evidence="1">
    <location>
        <begin position="24"/>
        <end position="35"/>
    </location>
</feature>
<feature type="region of interest" description="Disordered" evidence="1">
    <location>
        <begin position="1"/>
        <end position="36"/>
    </location>
</feature>
<dbReference type="EMBL" id="KZ613473">
    <property type="protein sequence ID" value="PMD24220.1"/>
    <property type="molecule type" value="Genomic_DNA"/>
</dbReference>
<name>A0A2J6QD73_9HELO</name>
<evidence type="ECO:0000256" key="1">
    <source>
        <dbReference type="SAM" id="MobiDB-lite"/>
    </source>
</evidence>
<gene>
    <name evidence="2" type="ORF">NA56DRAFT_31121</name>
</gene>